<name>A0ACC6Q468_9ACTN</name>
<dbReference type="EMBL" id="JBBKAJ010000022">
    <property type="protein sequence ID" value="MEJ8638365.1"/>
    <property type="molecule type" value="Genomic_DNA"/>
</dbReference>
<organism evidence="1 2">
    <name type="scientific">Streptomyces achmelvichensis</name>
    <dbReference type="NCBI Taxonomy" id="3134111"/>
    <lineage>
        <taxon>Bacteria</taxon>
        <taxon>Bacillati</taxon>
        <taxon>Actinomycetota</taxon>
        <taxon>Actinomycetes</taxon>
        <taxon>Kitasatosporales</taxon>
        <taxon>Streptomycetaceae</taxon>
        <taxon>Streptomyces</taxon>
    </lineage>
</organism>
<proteinExistence type="predicted"/>
<evidence type="ECO:0000313" key="2">
    <source>
        <dbReference type="Proteomes" id="UP001377168"/>
    </source>
</evidence>
<protein>
    <submittedName>
        <fullName evidence="1">Zinc-dependent alcohol dehydrogenase family protein</fullName>
    </submittedName>
</protein>
<sequence length="385" mass="39436">MRAVVFEEFGKPLAVREVPEPAPAEDGAVIRVEATGLCRSDWHGWMGHDADITLPHVPGHELAGVVESVGADVVNWRPGDRVTVPFICACGRCAACARGAQQVCERQQQPGFTHWGSFAQYVPLRYADTNLVAVPDAMSFATAAGLGCRFATAFRAVVGQGRVRAGEWVAVHGCGGVGLSAVMIAAACGARVVAVDVSPGALELARAVGAEVCVNASTLTGGVDASVPPGTATDSTPNSLATDSTDSTPNSLAADSATAGGVAEAVREATGGGAHLSLDALGSPVTCVNSVQSLRRQGRHIQVGLLPDGVRLPMDRVVPLELEILGSHGMAAHDYPAMMAMVASGVLRPDLLVTKEIGLDAVPEALASLGTAPGSGVTVIRPHRV</sequence>
<evidence type="ECO:0000313" key="1">
    <source>
        <dbReference type="EMBL" id="MEJ8638365.1"/>
    </source>
</evidence>
<comment type="caution">
    <text evidence="1">The sequence shown here is derived from an EMBL/GenBank/DDBJ whole genome shotgun (WGS) entry which is preliminary data.</text>
</comment>
<keyword evidence="2" id="KW-1185">Reference proteome</keyword>
<gene>
    <name evidence="1" type="ORF">WKI67_33910</name>
</gene>
<reference evidence="1" key="1">
    <citation type="submission" date="2024-03" db="EMBL/GenBank/DDBJ databases">
        <title>Novel Streptomyces species of biotechnological and ecological value are a feature of Machair soil.</title>
        <authorList>
            <person name="Prole J.R."/>
            <person name="Goodfellow M."/>
            <person name="Allenby N."/>
            <person name="Ward A.C."/>
        </authorList>
    </citation>
    <scope>NUCLEOTIDE SEQUENCE</scope>
    <source>
        <strain evidence="1">MS2.AVA.5</strain>
    </source>
</reference>
<dbReference type="Proteomes" id="UP001377168">
    <property type="component" value="Unassembled WGS sequence"/>
</dbReference>
<accession>A0ACC6Q468</accession>